<comment type="similarity">
    <text evidence="2 4">Belongs to the UDP-N-acetylglucosamine 2-epimerase family.</text>
</comment>
<accession>A0A225DUW3</accession>
<feature type="domain" description="UDP-N-acetylglucosamine 2-epimerase" evidence="5">
    <location>
        <begin position="23"/>
        <end position="370"/>
    </location>
</feature>
<reference evidence="7" key="1">
    <citation type="submission" date="2017-06" db="EMBL/GenBank/DDBJ databases">
        <title>Genome analysis of Fimbriiglobus ruber SP5, the first member of the order Planctomycetales with confirmed chitinolytic capability.</title>
        <authorList>
            <person name="Ravin N.V."/>
            <person name="Rakitin A.L."/>
            <person name="Ivanova A.A."/>
            <person name="Beletsky A.V."/>
            <person name="Kulichevskaya I.S."/>
            <person name="Mardanov A.V."/>
            <person name="Dedysh S.N."/>
        </authorList>
    </citation>
    <scope>NUCLEOTIDE SEQUENCE [LARGE SCALE GENOMIC DNA]</scope>
    <source>
        <strain evidence="7">SP5</strain>
    </source>
</reference>
<dbReference type="AlphaFoldDB" id="A0A225DUW3"/>
<keyword evidence="7" id="KW-1185">Reference proteome</keyword>
<evidence type="ECO:0000256" key="1">
    <source>
        <dbReference type="ARBA" id="ARBA00023235"/>
    </source>
</evidence>
<dbReference type="Pfam" id="PF02350">
    <property type="entry name" value="Epimerase_2"/>
    <property type="match status" value="1"/>
</dbReference>
<sequence>MPPTVATVFGTRPEAIKMAPVVRALRADPRLQTVVCVTGQHRQMLDQILDTFAITPDADLNVMAPGQSLAGLTARAITHLDAFLAERRPDLLLVQGDTTTAFAAALTAFYHKIPVGHVEAGLRTGDLYSPWPEEANRVLVTRLAALHFAPTPAARDNLLRESVPAGRIHMTGNTVVDALLYAIAQIDRNPPHVAGLPPAVTAGTARFVLITGHRRENFGDSFAAICHAIADLARRFPDVHFIYPVHLNPNVRGPVDAVLRPADLPNVHLLDPLPYREFISLFRRATIVLSDSGGVQEEAPSLGIPVLLMRDTTERPEAVDAGAVRLVGADRARIVEEATRLLTDPAAYRAMAAKSNPYGDGHAADRIVAACAAFLGTG</sequence>
<dbReference type="FunFam" id="3.40.50.2000:FF:000043">
    <property type="entry name" value="UDP-N-acetylglucosamine 2-epimerase"/>
    <property type="match status" value="1"/>
</dbReference>
<dbReference type="RefSeq" id="WP_088252956.1">
    <property type="nucleotide sequence ID" value="NZ_NIDE01000002.1"/>
</dbReference>
<dbReference type="PANTHER" id="PTHR43174:SF2">
    <property type="entry name" value="UDP-N-ACETYLGLUCOSAMINE 2-EPIMERASE"/>
    <property type="match status" value="1"/>
</dbReference>
<evidence type="ECO:0000313" key="7">
    <source>
        <dbReference type="Proteomes" id="UP000214646"/>
    </source>
</evidence>
<evidence type="ECO:0000256" key="3">
    <source>
        <dbReference type="ARBA" id="ARBA00038858"/>
    </source>
</evidence>
<evidence type="ECO:0000256" key="4">
    <source>
        <dbReference type="RuleBase" id="RU003513"/>
    </source>
</evidence>
<dbReference type="OrthoDB" id="9803238at2"/>
<dbReference type="CDD" id="cd03786">
    <property type="entry name" value="GTB_UDP-GlcNAc_2-Epimerase"/>
    <property type="match status" value="1"/>
</dbReference>
<dbReference type="NCBIfam" id="TIGR00236">
    <property type="entry name" value="wecB"/>
    <property type="match status" value="1"/>
</dbReference>
<proteinExistence type="inferred from homology"/>
<protein>
    <recommendedName>
        <fullName evidence="3">UDP-N-acetylglucosamine 2-epimerase (non-hydrolyzing)</fullName>
        <ecNumber evidence="3">5.1.3.14</ecNumber>
    </recommendedName>
</protein>
<name>A0A225DUW3_9BACT</name>
<organism evidence="6 7">
    <name type="scientific">Fimbriiglobus ruber</name>
    <dbReference type="NCBI Taxonomy" id="1908690"/>
    <lineage>
        <taxon>Bacteria</taxon>
        <taxon>Pseudomonadati</taxon>
        <taxon>Planctomycetota</taxon>
        <taxon>Planctomycetia</taxon>
        <taxon>Gemmatales</taxon>
        <taxon>Gemmataceae</taxon>
        <taxon>Fimbriiglobus</taxon>
    </lineage>
</organism>
<dbReference type="EMBL" id="NIDE01000002">
    <property type="protein sequence ID" value="OWK45192.1"/>
    <property type="molecule type" value="Genomic_DNA"/>
</dbReference>
<dbReference type="Gene3D" id="3.40.50.2000">
    <property type="entry name" value="Glycogen Phosphorylase B"/>
    <property type="match status" value="2"/>
</dbReference>
<comment type="caution">
    <text evidence="6">The sequence shown here is derived from an EMBL/GenBank/DDBJ whole genome shotgun (WGS) entry which is preliminary data.</text>
</comment>
<dbReference type="GO" id="GO:0008761">
    <property type="term" value="F:UDP-N-acetylglucosamine 2-epimerase activity"/>
    <property type="evidence" value="ECO:0007669"/>
    <property type="project" value="UniProtKB-EC"/>
</dbReference>
<evidence type="ECO:0000259" key="5">
    <source>
        <dbReference type="Pfam" id="PF02350"/>
    </source>
</evidence>
<keyword evidence="1 4" id="KW-0413">Isomerase</keyword>
<dbReference type="PANTHER" id="PTHR43174">
    <property type="entry name" value="UDP-N-ACETYLGLUCOSAMINE 2-EPIMERASE"/>
    <property type="match status" value="1"/>
</dbReference>
<dbReference type="Proteomes" id="UP000214646">
    <property type="component" value="Unassembled WGS sequence"/>
</dbReference>
<dbReference type="InterPro" id="IPR003331">
    <property type="entry name" value="UDP_GlcNAc_Epimerase_2_dom"/>
</dbReference>
<evidence type="ECO:0000256" key="2">
    <source>
        <dbReference type="ARBA" id="ARBA00038209"/>
    </source>
</evidence>
<dbReference type="InterPro" id="IPR029767">
    <property type="entry name" value="WecB-like"/>
</dbReference>
<dbReference type="EC" id="5.1.3.14" evidence="3"/>
<gene>
    <name evidence="6" type="ORF">FRUB_01523</name>
</gene>
<evidence type="ECO:0000313" key="6">
    <source>
        <dbReference type="EMBL" id="OWK45192.1"/>
    </source>
</evidence>
<dbReference type="SUPFAM" id="SSF53756">
    <property type="entry name" value="UDP-Glycosyltransferase/glycogen phosphorylase"/>
    <property type="match status" value="1"/>
</dbReference>